<organism evidence="4 5">
    <name type="scientific">Gardnerella vaginalis</name>
    <dbReference type="NCBI Taxonomy" id="2702"/>
    <lineage>
        <taxon>Bacteria</taxon>
        <taxon>Bacillati</taxon>
        <taxon>Actinomycetota</taxon>
        <taxon>Actinomycetes</taxon>
        <taxon>Bifidobacteriales</taxon>
        <taxon>Bifidobacteriaceae</taxon>
        <taxon>Gardnerella</taxon>
    </lineage>
</organism>
<protein>
    <submittedName>
        <fullName evidence="4">SAF domain protein</fullName>
    </submittedName>
</protein>
<dbReference type="EMBL" id="LSRC01000038">
    <property type="protein sequence ID" value="KXI16710.1"/>
    <property type="molecule type" value="Genomic_DNA"/>
</dbReference>
<feature type="domain" description="SAF" evidence="3">
    <location>
        <begin position="67"/>
        <end position="125"/>
    </location>
</feature>
<evidence type="ECO:0000256" key="1">
    <source>
        <dbReference type="SAM" id="MobiDB-lite"/>
    </source>
</evidence>
<sequence length="241" mass="26886">MIQIMIHLLTDFISRMISPKEAHERYESALIKRRNKRFLRKILIVISSFILMMFCISAISAMQETQNIIIARKSIAIGEKITSSHVQSITVPKHEVFQQVLRSYSSDLNLTALCNIKSGMPILTNEISKSPNIPKGYTTIDVTLSSANQALKPGENISIAFAKSPNDINNTNKDNHKEIENNNSQTTSEKRANFTVLRDVLVIKTPDSRHIATLAMRANDALELLNAQSDTPTGAIIAIKQ</sequence>
<dbReference type="AlphaFoldDB" id="A0A135Z4W8"/>
<feature type="region of interest" description="Disordered" evidence="1">
    <location>
        <begin position="168"/>
        <end position="187"/>
    </location>
</feature>
<keyword evidence="2" id="KW-0812">Transmembrane</keyword>
<feature type="transmembrane region" description="Helical" evidence="2">
    <location>
        <begin position="42"/>
        <end position="62"/>
    </location>
</feature>
<dbReference type="InterPro" id="IPR013974">
    <property type="entry name" value="SAF"/>
</dbReference>
<dbReference type="Pfam" id="PF08666">
    <property type="entry name" value="SAF"/>
    <property type="match status" value="1"/>
</dbReference>
<evidence type="ECO:0000256" key="2">
    <source>
        <dbReference type="SAM" id="Phobius"/>
    </source>
</evidence>
<proteinExistence type="predicted"/>
<comment type="caution">
    <text evidence="4">The sequence shown here is derived from an EMBL/GenBank/DDBJ whole genome shotgun (WGS) entry which is preliminary data.</text>
</comment>
<accession>A0A135Z4W8</accession>
<dbReference type="Proteomes" id="UP000070505">
    <property type="component" value="Unassembled WGS sequence"/>
</dbReference>
<evidence type="ECO:0000313" key="4">
    <source>
        <dbReference type="EMBL" id="KXI16710.1"/>
    </source>
</evidence>
<gene>
    <name evidence="4" type="ORF">HMPREF3230_00944</name>
</gene>
<keyword evidence="2" id="KW-0472">Membrane</keyword>
<dbReference type="PATRIC" id="fig|2702.101.peg.925"/>
<keyword evidence="2" id="KW-1133">Transmembrane helix</keyword>
<evidence type="ECO:0000259" key="3">
    <source>
        <dbReference type="Pfam" id="PF08666"/>
    </source>
</evidence>
<evidence type="ECO:0000313" key="5">
    <source>
        <dbReference type="Proteomes" id="UP000070505"/>
    </source>
</evidence>
<name>A0A135Z4W8_GARVA</name>
<reference evidence="5" key="1">
    <citation type="submission" date="2016-02" db="EMBL/GenBank/DDBJ databases">
        <authorList>
            <person name="Mitreva M."/>
            <person name="Pepin K.H."/>
            <person name="Mihindukulasuriya K.A."/>
            <person name="Fulton R."/>
            <person name="Fronick C."/>
            <person name="O'Laughlin M."/>
            <person name="Miner T."/>
            <person name="Herter B."/>
            <person name="Rosa B.A."/>
            <person name="Cordes M."/>
            <person name="Tomlinson C."/>
            <person name="Wollam A."/>
            <person name="Palsikar V.B."/>
            <person name="Mardis E.R."/>
            <person name="Wilson R.K."/>
        </authorList>
    </citation>
    <scope>NUCLEOTIDE SEQUENCE [LARGE SCALE GENOMIC DNA]</scope>
    <source>
        <strain evidence="5">CMW7778B</strain>
    </source>
</reference>